<evidence type="ECO:0000256" key="19">
    <source>
        <dbReference type="ARBA" id="ARBA00047886"/>
    </source>
</evidence>
<keyword evidence="8" id="KW-0328">Glycosyltransferase</keyword>
<feature type="region of interest" description="Disordered" evidence="22">
    <location>
        <begin position="463"/>
        <end position="518"/>
    </location>
</feature>
<evidence type="ECO:0000256" key="21">
    <source>
        <dbReference type="ARBA" id="ARBA00059773"/>
    </source>
</evidence>
<comment type="subcellular location">
    <subcellularLocation>
        <location evidence="2">Cytoplasm</location>
    </subcellularLocation>
    <subcellularLocation>
        <location evidence="1">Membrane</location>
        <topology evidence="1">Peripheral membrane protein</topology>
    </subcellularLocation>
</comment>
<comment type="catalytic activity">
    <reaction evidence="20">
        <text>a sterol + UDP-alpha-D-glucose = a sterol 3-beta-D-glucoside + UDP + H(+)</text>
        <dbReference type="Rhea" id="RHEA:22724"/>
        <dbReference type="ChEBI" id="CHEBI:15378"/>
        <dbReference type="ChEBI" id="CHEBI:15889"/>
        <dbReference type="ChEBI" id="CHEBI:37424"/>
        <dbReference type="ChEBI" id="CHEBI:58223"/>
        <dbReference type="ChEBI" id="CHEBI:58885"/>
        <dbReference type="EC" id="2.4.1.173"/>
    </reaction>
    <physiologicalReaction direction="left-to-right" evidence="20">
        <dbReference type="Rhea" id="RHEA:22725"/>
    </physiologicalReaction>
</comment>
<comment type="similarity">
    <text evidence="3">Belongs to the glycosyltransferase 28 family.</text>
</comment>
<dbReference type="InterPro" id="IPR001849">
    <property type="entry name" value="PH_domain"/>
</dbReference>
<feature type="domain" description="PH" evidence="23">
    <location>
        <begin position="245"/>
        <end position="344"/>
    </location>
</feature>
<dbReference type="Pfam" id="PF06722">
    <property type="entry name" value="EryCIII-like_C"/>
    <property type="match status" value="1"/>
</dbReference>
<evidence type="ECO:0000256" key="10">
    <source>
        <dbReference type="ARBA" id="ARBA00022737"/>
    </source>
</evidence>
<evidence type="ECO:0000256" key="14">
    <source>
        <dbReference type="ARBA" id="ARBA00023098"/>
    </source>
</evidence>
<dbReference type="Pfam" id="PF00169">
    <property type="entry name" value="PH"/>
    <property type="match status" value="1"/>
</dbReference>
<evidence type="ECO:0000256" key="3">
    <source>
        <dbReference type="ARBA" id="ARBA00006962"/>
    </source>
</evidence>
<dbReference type="EC" id="2.4.1.173" evidence="4"/>
<evidence type="ECO:0000256" key="1">
    <source>
        <dbReference type="ARBA" id="ARBA00004170"/>
    </source>
</evidence>
<dbReference type="EMBL" id="ML121537">
    <property type="protein sequence ID" value="RPB25450.1"/>
    <property type="molecule type" value="Genomic_DNA"/>
</dbReference>
<dbReference type="Gene3D" id="2.30.29.30">
    <property type="entry name" value="Pleckstrin-homology domain (PH domain)/Phosphotyrosine-binding domain (PTB)"/>
    <property type="match status" value="2"/>
</dbReference>
<evidence type="ECO:0000256" key="12">
    <source>
        <dbReference type="ARBA" id="ARBA00023006"/>
    </source>
</evidence>
<dbReference type="Gene3D" id="3.40.50.2000">
    <property type="entry name" value="Glycogen Phosphorylase B"/>
    <property type="match status" value="2"/>
</dbReference>
<feature type="region of interest" description="Disordered" evidence="22">
    <location>
        <begin position="67"/>
        <end position="87"/>
    </location>
</feature>
<evidence type="ECO:0000256" key="4">
    <source>
        <dbReference type="ARBA" id="ARBA00012650"/>
    </source>
</evidence>
<dbReference type="Pfam" id="PF02893">
    <property type="entry name" value="GRAM"/>
    <property type="match status" value="1"/>
</dbReference>
<feature type="region of interest" description="Disordered" evidence="22">
    <location>
        <begin position="580"/>
        <end position="600"/>
    </location>
</feature>
<evidence type="ECO:0000256" key="7">
    <source>
        <dbReference type="ARBA" id="ARBA00022516"/>
    </source>
</evidence>
<keyword evidence="7" id="KW-0444">Lipid biosynthesis</keyword>
<dbReference type="InterPro" id="IPR002213">
    <property type="entry name" value="UDP_glucos_trans"/>
</dbReference>
<proteinExistence type="inferred from homology"/>
<evidence type="ECO:0000256" key="5">
    <source>
        <dbReference type="ARBA" id="ARBA00017894"/>
    </source>
</evidence>
<dbReference type="CDD" id="cd03784">
    <property type="entry name" value="GT1_Gtf-like"/>
    <property type="match status" value="1"/>
</dbReference>
<evidence type="ECO:0000256" key="2">
    <source>
        <dbReference type="ARBA" id="ARBA00004496"/>
    </source>
</evidence>
<evidence type="ECO:0000256" key="6">
    <source>
        <dbReference type="ARBA" id="ARBA00022490"/>
    </source>
</evidence>
<dbReference type="GO" id="GO:0016020">
    <property type="term" value="C:membrane"/>
    <property type="evidence" value="ECO:0007669"/>
    <property type="project" value="UniProtKB-SubCell"/>
</dbReference>
<dbReference type="InterPro" id="IPR048065">
    <property type="entry name" value="ATG26_PH_GRAM2"/>
</dbReference>
<keyword evidence="13" id="KW-0756">Sterol biosynthesis</keyword>
<dbReference type="InterPro" id="IPR004182">
    <property type="entry name" value="GRAM"/>
</dbReference>
<dbReference type="PROSITE" id="PS50003">
    <property type="entry name" value="PH_DOMAIN"/>
    <property type="match status" value="1"/>
</dbReference>
<evidence type="ECO:0000259" key="23">
    <source>
        <dbReference type="PROSITE" id="PS50003"/>
    </source>
</evidence>
<sequence length="1323" mass="147942">MPSNVDNSRANRSFSHLSPTKGLSEKPINNEDDSQKDAAEIGGSPAFNMNQSIFQMITAAGSKANLNKQYESSDSEDIDHDDSHGVPHNVLRSVAMLKKPTKSRGRDMRMLQSTPHLLLRTRLETFAEQDGDIDDGEDKTAGPSSPNRIQTSAETAALQPDLLSAALGASMANNEAEAMINEEDEKEAEAGLATKLMEIFGFSEPEEVISEYPCWLLKSVLLQGYMYITTRHVCFYAYLPKKSNTVIKSGSLSKRGKNNPKYHRYWFVLKGDVLSYYENPGDLYFPSGTIDLRYGVQASVHELDKGKDYSTFFDITTTDRVLHFKADSVPSAKEWVKALNKIIFRSHNDGDGVKIVLPIGNIFGLEESPVLEFADTFRVDVLDQVDHTTDEYFFSFFSFGKEALKLLKSLTGESAAHGLRQSRATIKRNSPPVLLEQAKTTLKCNSRSTSPIASEANSASPRYIANPFKSPRVSGEHSRSSLEIRRRSTDISRSSSGAADSQKKRSARPLSGDSFADSLSQDISFGGSDISVTSEDETGSQILSGSKIFQKPTLTKLQHNSLDEKRKKETLVKTSVTKAKSGLKTCPSDSSDKRPDTPSSIANIARAGQRAAEWAEWMKRRSKEVASRPIGYIERVSDMWSGGKKHYGQPLGAMPDEQVEDGEDDDGTIGAEERYREKFALQPSERLLAAYYGYLNRVIPLYGKIYLGDRHLCYRSLVPGTTRTKMILPLKDIENVSGEGGFKLGYSGLVITIRGHEELFFEFGYQNARDDCWMHLLRAVEAAKMQGSTILLAREVVEAEVAKREYQVLQDARHTGHADHNLQLPTSATDSMSSEVPPILFDDPQTSFITFKPTESLRITCLTIGSRGDVQPYIALCKGLLKEGHRPRIATHAEFQPWVESHGIEFARVEGDPAELIRICVENGMFTYSFLREASSKFRGWIDELLISAWVACQDSDLLIESPSAMAGIHIAEALQIPYFRAFTMPWTRTRAYPHAFAVPERKMGGPYNYFTYVMFDNVFWKAIAGQVNRWRKKTLNLPRTNLDKLQPNKVPFLYNFSPSVVVPPIDFSDWIRVTGYWFLEEQSTWKPPNELVEFIRRARVDGKKLVYVGFGSIVVSDPTALTSTVVESVVKADVRCILSKGWSDRKNQTEVEIPMPPEIHQIKSAPHDWLFSQIDAATHHGGAGTTGASLRAGIPTIIKPFFGDQFFFASRVQDLGVGIYIKKLNVSTFSKALRDATHDGRMVAKARVLGESIRKENGVETAIQAIYRDMEYAKSLMKRPGHEAEESGFEDNHEEDWSDSWTIVGDETEAEAIRRYSDSFDF</sequence>
<feature type="region of interest" description="Disordered" evidence="22">
    <location>
        <begin position="127"/>
        <end position="149"/>
    </location>
</feature>
<evidence type="ECO:0000256" key="22">
    <source>
        <dbReference type="SAM" id="MobiDB-lite"/>
    </source>
</evidence>
<dbReference type="InterPro" id="IPR004276">
    <property type="entry name" value="GlycoTrans_28_N"/>
</dbReference>
<evidence type="ECO:0000256" key="11">
    <source>
        <dbReference type="ARBA" id="ARBA00022955"/>
    </source>
</evidence>
<dbReference type="InterPro" id="IPR050426">
    <property type="entry name" value="Glycosyltransferase_28"/>
</dbReference>
<dbReference type="GO" id="GO:0005975">
    <property type="term" value="P:carbohydrate metabolic process"/>
    <property type="evidence" value="ECO:0007669"/>
    <property type="project" value="InterPro"/>
</dbReference>
<protein>
    <recommendedName>
        <fullName evidence="5">Sterol 3-beta-glucosyltransferase</fullName>
        <ecNumber evidence="4">2.4.1.173</ecNumber>
    </recommendedName>
    <alternativeName>
        <fullName evidence="18">Autophagy-related protein 26</fullName>
    </alternativeName>
</protein>
<feature type="compositionally biased region" description="Basic and acidic residues" evidence="22">
    <location>
        <begin position="474"/>
        <end position="490"/>
    </location>
</feature>
<feature type="region of interest" description="Disordered" evidence="22">
    <location>
        <begin position="1"/>
        <end position="46"/>
    </location>
</feature>
<comment type="catalytic activity">
    <reaction evidence="19">
        <text>ergosterol + UDP-alpha-D-glucose = ergosteryl 3-beta-D-glucoside + UDP + H(+)</text>
        <dbReference type="Rhea" id="RHEA:61836"/>
        <dbReference type="ChEBI" id="CHEBI:15378"/>
        <dbReference type="ChEBI" id="CHEBI:16933"/>
        <dbReference type="ChEBI" id="CHEBI:52973"/>
        <dbReference type="ChEBI" id="CHEBI:58223"/>
        <dbReference type="ChEBI" id="CHEBI:58885"/>
    </reaction>
    <physiologicalReaction direction="left-to-right" evidence="19">
        <dbReference type="Rhea" id="RHEA:61837"/>
    </physiologicalReaction>
</comment>
<evidence type="ECO:0000256" key="17">
    <source>
        <dbReference type="ARBA" id="ARBA00023221"/>
    </source>
</evidence>
<dbReference type="FunFam" id="2.30.29.30:FF:000303">
    <property type="entry name" value="Sterol 3-beta-glucosyltransferase"/>
    <property type="match status" value="1"/>
</dbReference>
<dbReference type="InterPro" id="IPR048066">
    <property type="entry name" value="ATG26_PH_GRAM1"/>
</dbReference>
<evidence type="ECO:0000256" key="8">
    <source>
        <dbReference type="ARBA" id="ARBA00022676"/>
    </source>
</evidence>
<dbReference type="GO" id="GO:0016126">
    <property type="term" value="P:sterol biosynthetic process"/>
    <property type="evidence" value="ECO:0007669"/>
    <property type="project" value="UniProtKB-KW"/>
</dbReference>
<dbReference type="Pfam" id="PF03033">
    <property type="entry name" value="Glyco_transf_28"/>
    <property type="match status" value="1"/>
</dbReference>
<evidence type="ECO:0000256" key="16">
    <source>
        <dbReference type="ARBA" id="ARBA00023166"/>
    </source>
</evidence>
<keyword evidence="12" id="KW-0072">Autophagy</keyword>
<feature type="compositionally biased region" description="Acidic residues" evidence="22">
    <location>
        <begin position="127"/>
        <end position="137"/>
    </location>
</feature>
<dbReference type="STRING" id="1051890.A0A3N4LRK4"/>
<keyword evidence="14" id="KW-0443">Lipid metabolism</keyword>
<dbReference type="GO" id="GO:0006914">
    <property type="term" value="P:autophagy"/>
    <property type="evidence" value="ECO:0007669"/>
    <property type="project" value="UniProtKB-KW"/>
</dbReference>
<evidence type="ECO:0000313" key="24">
    <source>
        <dbReference type="EMBL" id="RPB25450.1"/>
    </source>
</evidence>
<dbReference type="FunFam" id="2.30.29.30:FF:000391">
    <property type="entry name" value="Sterol 3-beta-glucosyltransferase"/>
    <property type="match status" value="1"/>
</dbReference>
<dbReference type="GO" id="GO:0005737">
    <property type="term" value="C:cytoplasm"/>
    <property type="evidence" value="ECO:0007669"/>
    <property type="project" value="UniProtKB-SubCell"/>
</dbReference>
<name>A0A3N4LRK4_9PEZI</name>
<dbReference type="CDD" id="cd13216">
    <property type="entry name" value="PH-GRAM2_AGT26"/>
    <property type="match status" value="1"/>
</dbReference>
<keyword evidence="6" id="KW-0963">Cytoplasm</keyword>
<evidence type="ECO:0000256" key="9">
    <source>
        <dbReference type="ARBA" id="ARBA00022679"/>
    </source>
</evidence>
<keyword evidence="9 24" id="KW-0808">Transferase</keyword>
<evidence type="ECO:0000256" key="18">
    <source>
        <dbReference type="ARBA" id="ARBA00029843"/>
    </source>
</evidence>
<evidence type="ECO:0000256" key="15">
    <source>
        <dbReference type="ARBA" id="ARBA00023136"/>
    </source>
</evidence>
<dbReference type="OrthoDB" id="10261837at2759"/>
<organism evidence="24 25">
    <name type="scientific">Terfezia boudieri ATCC MYA-4762</name>
    <dbReference type="NCBI Taxonomy" id="1051890"/>
    <lineage>
        <taxon>Eukaryota</taxon>
        <taxon>Fungi</taxon>
        <taxon>Dikarya</taxon>
        <taxon>Ascomycota</taxon>
        <taxon>Pezizomycotina</taxon>
        <taxon>Pezizomycetes</taxon>
        <taxon>Pezizales</taxon>
        <taxon>Pezizaceae</taxon>
        <taxon>Terfezia</taxon>
    </lineage>
</organism>
<keyword evidence="11" id="KW-0752">Steroid biosynthesis</keyword>
<keyword evidence="10" id="KW-0677">Repeat</keyword>
<dbReference type="SMART" id="SM00233">
    <property type="entry name" value="PH"/>
    <property type="match status" value="1"/>
</dbReference>
<keyword evidence="17" id="KW-0753">Steroid metabolism</keyword>
<comment type="function">
    <text evidence="21">Sterol glycosyltransferase responsible for the glycosylation of ergosterol to form ergosterol-glucoside.</text>
</comment>
<dbReference type="InterPro" id="IPR011993">
    <property type="entry name" value="PH-like_dom_sf"/>
</dbReference>
<keyword evidence="25" id="KW-1185">Reference proteome</keyword>
<dbReference type="Proteomes" id="UP000267821">
    <property type="component" value="Unassembled WGS sequence"/>
</dbReference>
<feature type="compositionally biased region" description="Polar residues" evidence="22">
    <location>
        <begin position="1"/>
        <end position="18"/>
    </location>
</feature>
<dbReference type="GO" id="GO:0016906">
    <property type="term" value="F:sterol 3-beta-glucosyltransferase activity"/>
    <property type="evidence" value="ECO:0007669"/>
    <property type="project" value="UniProtKB-EC"/>
</dbReference>
<dbReference type="SMART" id="SM00568">
    <property type="entry name" value="GRAM"/>
    <property type="match status" value="2"/>
</dbReference>
<gene>
    <name evidence="24" type="ORF">L211DRAFT_82698</name>
</gene>
<dbReference type="FunFam" id="3.40.50.2000:FF:000009">
    <property type="entry name" value="Sterol 3-beta-glucosyltransferase UGT80A2"/>
    <property type="match status" value="1"/>
</dbReference>
<evidence type="ECO:0000256" key="20">
    <source>
        <dbReference type="ARBA" id="ARBA00049453"/>
    </source>
</evidence>
<evidence type="ECO:0000256" key="13">
    <source>
        <dbReference type="ARBA" id="ARBA00023011"/>
    </source>
</evidence>
<keyword evidence="15" id="KW-0472">Membrane</keyword>
<dbReference type="InterPro" id="IPR010610">
    <property type="entry name" value="EryCIII-like_C"/>
</dbReference>
<dbReference type="PANTHER" id="PTHR48050">
    <property type="entry name" value="STEROL 3-BETA-GLUCOSYLTRANSFERASE"/>
    <property type="match status" value="1"/>
</dbReference>
<keyword evidence="16" id="KW-1207">Sterol metabolism</keyword>
<dbReference type="CDD" id="cd13215">
    <property type="entry name" value="PH-GRAM1_AGT26"/>
    <property type="match status" value="1"/>
</dbReference>
<dbReference type="FunCoup" id="A0A3N4LRK4">
    <property type="interactions" value="89"/>
</dbReference>
<evidence type="ECO:0000313" key="25">
    <source>
        <dbReference type="Proteomes" id="UP000267821"/>
    </source>
</evidence>
<dbReference type="SUPFAM" id="SSF53756">
    <property type="entry name" value="UDP-Glycosyltransferase/glycogen phosphorylase"/>
    <property type="match status" value="1"/>
</dbReference>
<dbReference type="SUPFAM" id="SSF50729">
    <property type="entry name" value="PH domain-like"/>
    <property type="match status" value="1"/>
</dbReference>
<reference evidence="24 25" key="1">
    <citation type="journal article" date="2018" name="Nat. Ecol. Evol.">
        <title>Pezizomycetes genomes reveal the molecular basis of ectomycorrhizal truffle lifestyle.</title>
        <authorList>
            <person name="Murat C."/>
            <person name="Payen T."/>
            <person name="Noel B."/>
            <person name="Kuo A."/>
            <person name="Morin E."/>
            <person name="Chen J."/>
            <person name="Kohler A."/>
            <person name="Krizsan K."/>
            <person name="Balestrini R."/>
            <person name="Da Silva C."/>
            <person name="Montanini B."/>
            <person name="Hainaut M."/>
            <person name="Levati E."/>
            <person name="Barry K.W."/>
            <person name="Belfiori B."/>
            <person name="Cichocki N."/>
            <person name="Clum A."/>
            <person name="Dockter R.B."/>
            <person name="Fauchery L."/>
            <person name="Guy J."/>
            <person name="Iotti M."/>
            <person name="Le Tacon F."/>
            <person name="Lindquist E.A."/>
            <person name="Lipzen A."/>
            <person name="Malagnac F."/>
            <person name="Mello A."/>
            <person name="Molinier V."/>
            <person name="Miyauchi S."/>
            <person name="Poulain J."/>
            <person name="Riccioni C."/>
            <person name="Rubini A."/>
            <person name="Sitrit Y."/>
            <person name="Splivallo R."/>
            <person name="Traeger S."/>
            <person name="Wang M."/>
            <person name="Zifcakova L."/>
            <person name="Wipf D."/>
            <person name="Zambonelli A."/>
            <person name="Paolocci F."/>
            <person name="Nowrousian M."/>
            <person name="Ottonello S."/>
            <person name="Baldrian P."/>
            <person name="Spatafora J.W."/>
            <person name="Henrissat B."/>
            <person name="Nagy L.G."/>
            <person name="Aury J.M."/>
            <person name="Wincker P."/>
            <person name="Grigoriev I.V."/>
            <person name="Bonfante P."/>
            <person name="Martin F.M."/>
        </authorList>
    </citation>
    <scope>NUCLEOTIDE SEQUENCE [LARGE SCALE GENOMIC DNA]</scope>
    <source>
        <strain evidence="24 25">ATCC MYA-4762</strain>
    </source>
</reference>
<dbReference type="FunFam" id="3.40.50.2000:FF:000029">
    <property type="entry name" value="Sterol 3-beta-glucosyltransferase"/>
    <property type="match status" value="1"/>
</dbReference>
<dbReference type="PANTHER" id="PTHR48050:SF25">
    <property type="entry name" value="STEROL 3-BETA-GLUCOSYLTRANSFERASE"/>
    <property type="match status" value="1"/>
</dbReference>
<accession>A0A3N4LRK4</accession>
<dbReference type="InParanoid" id="A0A3N4LRK4"/>